<feature type="transmembrane region" description="Helical" evidence="1">
    <location>
        <begin position="6"/>
        <end position="25"/>
    </location>
</feature>
<dbReference type="AlphaFoldDB" id="A0A6C0H1V6"/>
<keyword evidence="1" id="KW-1133">Transmembrane helix</keyword>
<keyword evidence="1" id="KW-0472">Membrane</keyword>
<sequence>MEPFYTIVLAIAVILLIIVLTYIGVVMSNNNAKKGVYPPQSSTCPDYWALGDASMCLIPADKSSRNAGTISKDAAGNVITTLYDKDNGLLLNESNTTGFNPIKKAVNFGHAKWGSTGVSTICAQKTWANTFGIVWDGVSNYNDCA</sequence>
<protein>
    <submittedName>
        <fullName evidence="2">Uncharacterized protein</fullName>
    </submittedName>
</protein>
<reference evidence="2" key="1">
    <citation type="journal article" date="2020" name="Nature">
        <title>Giant virus diversity and host interactions through global metagenomics.</title>
        <authorList>
            <person name="Schulz F."/>
            <person name="Roux S."/>
            <person name="Paez-Espino D."/>
            <person name="Jungbluth S."/>
            <person name="Walsh D.A."/>
            <person name="Denef V.J."/>
            <person name="McMahon K.D."/>
            <person name="Konstantinidis K.T."/>
            <person name="Eloe-Fadrosh E.A."/>
            <person name="Kyrpides N.C."/>
            <person name="Woyke T."/>
        </authorList>
    </citation>
    <scope>NUCLEOTIDE SEQUENCE</scope>
    <source>
        <strain evidence="2">GVMAG-M-3300023179-59</strain>
    </source>
</reference>
<name>A0A6C0H1V6_9ZZZZ</name>
<evidence type="ECO:0000313" key="2">
    <source>
        <dbReference type="EMBL" id="QHT74528.1"/>
    </source>
</evidence>
<accession>A0A6C0H1V6</accession>
<dbReference type="EMBL" id="MN739851">
    <property type="protein sequence ID" value="QHT74528.1"/>
    <property type="molecule type" value="Genomic_DNA"/>
</dbReference>
<proteinExistence type="predicted"/>
<keyword evidence="1" id="KW-0812">Transmembrane</keyword>
<organism evidence="2">
    <name type="scientific">viral metagenome</name>
    <dbReference type="NCBI Taxonomy" id="1070528"/>
    <lineage>
        <taxon>unclassified sequences</taxon>
        <taxon>metagenomes</taxon>
        <taxon>organismal metagenomes</taxon>
    </lineage>
</organism>
<evidence type="ECO:0000256" key="1">
    <source>
        <dbReference type="SAM" id="Phobius"/>
    </source>
</evidence>